<dbReference type="GO" id="GO:0004325">
    <property type="term" value="F:ferrochelatase activity"/>
    <property type="evidence" value="ECO:0007669"/>
    <property type="project" value="InterPro"/>
</dbReference>
<dbReference type="KEGG" id="cte:CT0466"/>
<gene>
    <name evidence="1" type="ordered locus">CT0466</name>
</gene>
<sequence length="94" mass="9994">MGGKWSTPSFDEAARLVLGRGFHHVSLCAAGYFSDGNETIHRESVLSAIDPSVRVETIPCLNDSPHLIACLAGRVVAASRQILAFSGDLKGRSV</sequence>
<dbReference type="Pfam" id="PF00762">
    <property type="entry name" value="Ferrochelatase"/>
    <property type="match status" value="1"/>
</dbReference>
<dbReference type="SUPFAM" id="SSF53800">
    <property type="entry name" value="Chelatase"/>
    <property type="match status" value="1"/>
</dbReference>
<dbReference type="STRING" id="194439.CT0466"/>
<protein>
    <submittedName>
        <fullName evidence="1">Uncharacterized protein</fullName>
    </submittedName>
</protein>
<dbReference type="AlphaFoldDB" id="Q8KF65"/>
<dbReference type="InterPro" id="IPR001015">
    <property type="entry name" value="Ferrochelatase"/>
</dbReference>
<dbReference type="EMBL" id="AE006470">
    <property type="protein sequence ID" value="AAM71709.1"/>
    <property type="molecule type" value="Genomic_DNA"/>
</dbReference>
<reference evidence="1 2" key="1">
    <citation type="journal article" date="2002" name="Proc. Natl. Acad. Sci. U.S.A.">
        <title>The complete genome sequence of Chlorobium tepidum TLS, a photosynthetic, anaerobic, green-sulfur bacterium.</title>
        <authorList>
            <person name="Eisen J.A."/>
            <person name="Nelson K.E."/>
            <person name="Paulsen I.T."/>
            <person name="Heidelberg J.F."/>
            <person name="Wu M."/>
            <person name="Dodson R.J."/>
            <person name="Deboy R."/>
            <person name="Gwinn M.L."/>
            <person name="Nelson W.C."/>
            <person name="Haft D.H."/>
            <person name="Hickey E.K."/>
            <person name="Peterson J.D."/>
            <person name="Durkin A.S."/>
            <person name="Kolonay J.L."/>
            <person name="Yang F."/>
            <person name="Holt I."/>
            <person name="Umayam L.A."/>
            <person name="Mason T."/>
            <person name="Brenner M."/>
            <person name="Shea T.P."/>
            <person name="Parksey D."/>
            <person name="Nierman W.C."/>
            <person name="Feldblyum T.V."/>
            <person name="Hansen C.L."/>
            <person name="Craven M.B."/>
            <person name="Radune D."/>
            <person name="Vamathevan J."/>
            <person name="Khouri H."/>
            <person name="White O."/>
            <person name="Gruber T.M."/>
            <person name="Ketchum K.A."/>
            <person name="Venter J.C."/>
            <person name="Tettelin H."/>
            <person name="Bryant D.A."/>
            <person name="Fraser C.M."/>
        </authorList>
    </citation>
    <scope>NUCLEOTIDE SEQUENCE [LARGE SCALE GENOMIC DNA]</scope>
    <source>
        <strain evidence="2">ATCC 49652 / DSM 12025 / NBRC 103806 / TLS</strain>
    </source>
</reference>
<evidence type="ECO:0000313" key="1">
    <source>
        <dbReference type="EMBL" id="AAM71709.1"/>
    </source>
</evidence>
<keyword evidence="2" id="KW-1185">Reference proteome</keyword>
<evidence type="ECO:0000313" key="2">
    <source>
        <dbReference type="Proteomes" id="UP000001007"/>
    </source>
</evidence>
<dbReference type="EnsemblBacteria" id="AAM71709">
    <property type="protein sequence ID" value="AAM71709"/>
    <property type="gene ID" value="CT0466"/>
</dbReference>
<dbReference type="eggNOG" id="COG0276">
    <property type="taxonomic scope" value="Bacteria"/>
</dbReference>
<organism evidence="1 2">
    <name type="scientific">Chlorobaculum tepidum (strain ATCC 49652 / DSM 12025 / NBRC 103806 / TLS)</name>
    <name type="common">Chlorobium tepidum</name>
    <dbReference type="NCBI Taxonomy" id="194439"/>
    <lineage>
        <taxon>Bacteria</taxon>
        <taxon>Pseudomonadati</taxon>
        <taxon>Chlorobiota</taxon>
        <taxon>Chlorobiia</taxon>
        <taxon>Chlorobiales</taxon>
        <taxon>Chlorobiaceae</taxon>
        <taxon>Chlorobaculum</taxon>
    </lineage>
</organism>
<name>Q8KF65_CHLTE</name>
<proteinExistence type="predicted"/>
<accession>Q8KF65</accession>
<dbReference type="GO" id="GO:0006783">
    <property type="term" value="P:heme biosynthetic process"/>
    <property type="evidence" value="ECO:0007669"/>
    <property type="project" value="InterPro"/>
</dbReference>
<dbReference type="RefSeq" id="WP_010932154.1">
    <property type="nucleotide sequence ID" value="NC_002932.3"/>
</dbReference>
<dbReference type="HOGENOM" id="CLU_2381001_0_0_10"/>
<dbReference type="Proteomes" id="UP000001007">
    <property type="component" value="Chromosome"/>
</dbReference>
<dbReference type="OrthoDB" id="596770at2"/>